<accession>A0A4C1XB00</accession>
<proteinExistence type="predicted"/>
<evidence type="ECO:0000313" key="2">
    <source>
        <dbReference type="Proteomes" id="UP000299102"/>
    </source>
</evidence>
<dbReference type="AlphaFoldDB" id="A0A4C1XB00"/>
<sequence>MCIRSATTYASPVFAHATLESLDRLQVIQNKFCRDTTYAQCCVRNSIFHRNLERPTITKFMKDASKWFFDIADSHSNALLPSTASSSHPAPTILSVSHGMYLPINLTRKSH</sequence>
<dbReference type="Proteomes" id="UP000299102">
    <property type="component" value="Unassembled WGS sequence"/>
</dbReference>
<dbReference type="EMBL" id="BGZK01000786">
    <property type="protein sequence ID" value="GBP60373.1"/>
    <property type="molecule type" value="Genomic_DNA"/>
</dbReference>
<reference evidence="1 2" key="1">
    <citation type="journal article" date="2019" name="Commun. Biol.">
        <title>The bagworm genome reveals a unique fibroin gene that provides high tensile strength.</title>
        <authorList>
            <person name="Kono N."/>
            <person name="Nakamura H."/>
            <person name="Ohtoshi R."/>
            <person name="Tomita M."/>
            <person name="Numata K."/>
            <person name="Arakawa K."/>
        </authorList>
    </citation>
    <scope>NUCLEOTIDE SEQUENCE [LARGE SCALE GENOMIC DNA]</scope>
</reference>
<name>A0A4C1XB00_EUMVA</name>
<protein>
    <submittedName>
        <fullName evidence="1">Uncharacterized protein</fullName>
    </submittedName>
</protein>
<comment type="caution">
    <text evidence="1">The sequence shown here is derived from an EMBL/GenBank/DDBJ whole genome shotgun (WGS) entry which is preliminary data.</text>
</comment>
<keyword evidence="2" id="KW-1185">Reference proteome</keyword>
<organism evidence="1 2">
    <name type="scientific">Eumeta variegata</name>
    <name type="common">Bagworm moth</name>
    <name type="synonym">Eumeta japonica</name>
    <dbReference type="NCBI Taxonomy" id="151549"/>
    <lineage>
        <taxon>Eukaryota</taxon>
        <taxon>Metazoa</taxon>
        <taxon>Ecdysozoa</taxon>
        <taxon>Arthropoda</taxon>
        <taxon>Hexapoda</taxon>
        <taxon>Insecta</taxon>
        <taxon>Pterygota</taxon>
        <taxon>Neoptera</taxon>
        <taxon>Endopterygota</taxon>
        <taxon>Lepidoptera</taxon>
        <taxon>Glossata</taxon>
        <taxon>Ditrysia</taxon>
        <taxon>Tineoidea</taxon>
        <taxon>Psychidae</taxon>
        <taxon>Oiketicinae</taxon>
        <taxon>Eumeta</taxon>
    </lineage>
</organism>
<evidence type="ECO:0000313" key="1">
    <source>
        <dbReference type="EMBL" id="GBP60373.1"/>
    </source>
</evidence>
<dbReference type="OrthoDB" id="10050074at2759"/>
<gene>
    <name evidence="1" type="ORF">EVAR_91409_1</name>
</gene>